<dbReference type="InterPro" id="IPR014942">
    <property type="entry name" value="AbiEii"/>
</dbReference>
<keyword evidence="1" id="KW-0808">Transferase</keyword>
<proteinExistence type="predicted"/>
<protein>
    <submittedName>
        <fullName evidence="1">Nucleotidyl transferase AbiEii/AbiGii toxin family protein</fullName>
    </submittedName>
</protein>
<reference evidence="1" key="1">
    <citation type="submission" date="2018-08" db="EMBL/GenBank/DDBJ databases">
        <title>Murine metabolic-syndrome-specific gut microbial biobank.</title>
        <authorList>
            <person name="Liu C."/>
        </authorList>
    </citation>
    <scope>NUCLEOTIDE SEQUENCE [LARGE SCALE GENOMIC DNA]</scope>
    <source>
        <strain evidence="1">Z82</strain>
    </source>
</reference>
<comment type="caution">
    <text evidence="1">The sequence shown here is derived from an EMBL/GenBank/DDBJ whole genome shotgun (WGS) entry which is preliminary data.</text>
</comment>
<dbReference type="AlphaFoldDB" id="A0A7C9NDD9"/>
<organism evidence="1">
    <name type="scientific">Muribaculaceae bacterium Z82</name>
    <dbReference type="NCBI Taxonomy" id="2304548"/>
    <lineage>
        <taxon>Bacteria</taxon>
        <taxon>Pseudomonadati</taxon>
        <taxon>Bacteroidota</taxon>
        <taxon>Bacteroidia</taxon>
        <taxon>Bacteroidales</taxon>
        <taxon>Muribaculaceae</taxon>
    </lineage>
</organism>
<dbReference type="Pfam" id="PF08843">
    <property type="entry name" value="AbiEii"/>
    <property type="match status" value="1"/>
</dbReference>
<dbReference type="GO" id="GO:0016740">
    <property type="term" value="F:transferase activity"/>
    <property type="evidence" value="ECO:0007669"/>
    <property type="project" value="UniProtKB-KW"/>
</dbReference>
<evidence type="ECO:0000313" key="1">
    <source>
        <dbReference type="EMBL" id="NBI35248.1"/>
    </source>
</evidence>
<accession>A0A7C9NDD9</accession>
<sequence>MYLFEHLLMRLADSSYADKFVLKGGLLISSMTGIYQRTTMDMDATVVGMDMGEATVTMALREICATDVSDGMSFVFERIEPIREDDEYANWRAHLRALYGRIDAPVKVDITTGDAIYPSQIRHEFELMFGQGTLDVLSYHPATVLAEKLETVISRGEANTRGRDFYDLYAIPRYYSGSISEQNLREALRHTAEKRGSQQAIANWKSALEGIRASAIMRQVWSSYVADAPYAKGVSLDDSLDSIERLMGSLRL</sequence>
<gene>
    <name evidence="1" type="ORF">D1639_09470</name>
</gene>
<dbReference type="EMBL" id="QWKH01000092">
    <property type="protein sequence ID" value="NBI35248.1"/>
    <property type="molecule type" value="Genomic_DNA"/>
</dbReference>
<name>A0A7C9NDD9_9BACT</name>